<dbReference type="SUPFAM" id="SSF56747">
    <property type="entry name" value="Prim-pol domain"/>
    <property type="match status" value="1"/>
</dbReference>
<evidence type="ECO:0000256" key="2">
    <source>
        <dbReference type="ARBA" id="ARBA00022801"/>
    </source>
</evidence>
<dbReference type="PROSITE" id="PS51206">
    <property type="entry name" value="SF3_HELICASE_1"/>
    <property type="match status" value="1"/>
</dbReference>
<keyword evidence="3" id="KW-0067">ATP-binding</keyword>
<keyword evidence="7" id="KW-1185">Reference proteome</keyword>
<evidence type="ECO:0000256" key="3">
    <source>
        <dbReference type="ARBA" id="ARBA00022840"/>
    </source>
</evidence>
<keyword evidence="1" id="KW-0547">Nucleotide-binding</keyword>
<name>A0A1Y1ILC8_KLENI</name>
<evidence type="ECO:0000313" key="7">
    <source>
        <dbReference type="Proteomes" id="UP000054558"/>
    </source>
</evidence>
<dbReference type="Pfam" id="PF09250">
    <property type="entry name" value="Prim-Pol"/>
    <property type="match status" value="1"/>
</dbReference>
<keyword evidence="2" id="KW-0378">Hydrolase</keyword>
<evidence type="ECO:0000259" key="5">
    <source>
        <dbReference type="PROSITE" id="PS51206"/>
    </source>
</evidence>
<feature type="region of interest" description="Disordered" evidence="4">
    <location>
        <begin position="550"/>
        <end position="597"/>
    </location>
</feature>
<dbReference type="GO" id="GO:0016787">
    <property type="term" value="F:hydrolase activity"/>
    <property type="evidence" value="ECO:0007669"/>
    <property type="project" value="UniProtKB-KW"/>
</dbReference>
<dbReference type="InterPro" id="IPR051620">
    <property type="entry name" value="ORF904-like_C"/>
</dbReference>
<feature type="region of interest" description="Disordered" evidence="4">
    <location>
        <begin position="210"/>
        <end position="282"/>
    </location>
</feature>
<evidence type="ECO:0000256" key="4">
    <source>
        <dbReference type="SAM" id="MobiDB-lite"/>
    </source>
</evidence>
<feature type="domain" description="SF3 helicase" evidence="5">
    <location>
        <begin position="875"/>
        <end position="1044"/>
    </location>
</feature>
<dbReference type="InterPro" id="IPR015330">
    <property type="entry name" value="DNA_primase/pol_bifunc_N"/>
</dbReference>
<dbReference type="GO" id="GO:0005524">
    <property type="term" value="F:ATP binding"/>
    <property type="evidence" value="ECO:0007669"/>
    <property type="project" value="UniProtKB-KW"/>
</dbReference>
<dbReference type="PANTHER" id="PTHR35372:SF2">
    <property type="entry name" value="SF3 HELICASE DOMAIN-CONTAINING PROTEIN"/>
    <property type="match status" value="1"/>
</dbReference>
<feature type="compositionally biased region" description="Basic and acidic residues" evidence="4">
    <location>
        <begin position="304"/>
        <end position="313"/>
    </location>
</feature>
<reference evidence="6 7" key="1">
    <citation type="journal article" date="2014" name="Nat. Commun.">
        <title>Klebsormidium flaccidum genome reveals primary factors for plant terrestrial adaptation.</title>
        <authorList>
            <person name="Hori K."/>
            <person name="Maruyama F."/>
            <person name="Fujisawa T."/>
            <person name="Togashi T."/>
            <person name="Yamamoto N."/>
            <person name="Seo M."/>
            <person name="Sato S."/>
            <person name="Yamada T."/>
            <person name="Mori H."/>
            <person name="Tajima N."/>
            <person name="Moriyama T."/>
            <person name="Ikeuchi M."/>
            <person name="Watanabe M."/>
            <person name="Wada H."/>
            <person name="Kobayashi K."/>
            <person name="Saito M."/>
            <person name="Masuda T."/>
            <person name="Sasaki-Sekimoto Y."/>
            <person name="Mashiguchi K."/>
            <person name="Awai K."/>
            <person name="Shimojima M."/>
            <person name="Masuda S."/>
            <person name="Iwai M."/>
            <person name="Nobusawa T."/>
            <person name="Narise T."/>
            <person name="Kondo S."/>
            <person name="Saito H."/>
            <person name="Sato R."/>
            <person name="Murakawa M."/>
            <person name="Ihara Y."/>
            <person name="Oshima-Yamada Y."/>
            <person name="Ohtaka K."/>
            <person name="Satoh M."/>
            <person name="Sonobe K."/>
            <person name="Ishii M."/>
            <person name="Ohtani R."/>
            <person name="Kanamori-Sato M."/>
            <person name="Honoki R."/>
            <person name="Miyazaki D."/>
            <person name="Mochizuki H."/>
            <person name="Umetsu J."/>
            <person name="Higashi K."/>
            <person name="Shibata D."/>
            <person name="Kamiya Y."/>
            <person name="Sato N."/>
            <person name="Nakamura Y."/>
            <person name="Tabata S."/>
            <person name="Ida S."/>
            <person name="Kurokawa K."/>
            <person name="Ohta H."/>
        </authorList>
    </citation>
    <scope>NUCLEOTIDE SEQUENCE [LARGE SCALE GENOMIC DNA]</scope>
    <source>
        <strain evidence="6 7">NIES-2285</strain>
    </source>
</reference>
<proteinExistence type="predicted"/>
<dbReference type="PANTHER" id="PTHR35372">
    <property type="entry name" value="ATP BINDING PROTEIN-RELATED"/>
    <property type="match status" value="1"/>
</dbReference>
<dbReference type="OrthoDB" id="2375545at2759"/>
<feature type="compositionally biased region" description="Acidic residues" evidence="4">
    <location>
        <begin position="249"/>
        <end position="258"/>
    </location>
</feature>
<feature type="region of interest" description="Disordered" evidence="4">
    <location>
        <begin position="142"/>
        <end position="193"/>
    </location>
</feature>
<dbReference type="AlphaFoldDB" id="A0A1Y1ILC8"/>
<sequence length="1177" mass="131325">MHSADPHSLHCHRCGATAEFGLRGSKEGGETRYLCSAHSAFNGCFCIDKDRAVWVQDRLQRRLKAEVVRLEEELRKMDKASSSAEPAKSSCRLPVWDEANFKVAPPSRKPMSHALLATLLMIGCSRPTPVESRGDWDVEDARMEESGGRSIEADSQGEDIEDVEFNREEESSDEETSQDRAFRNESPQALGRPPFCEYAAMDAELWPSKTESGVQLGGPRKRVKRVESEQSGESQPRQRRRRRVILSEAEAEADESGSEEGGQSATSSEWGDLRNDDDPFWDWDDERESEELRQYFSICRIDPRSGQERRESLARQAVSQHGEPMAPVAATTAATAGPSVRDASMSAATSALPSRANARAAVQEPTPFRQGPSPDPILAAAHHFHELGVVTLTHDLQEKRFPNGEVRKVPGRWPSRKPWNEANLGNCLQESRNTIAIVTEASDILAVDVDVKDGGFQAVERMLEEHGLFLEDTPRLTTGNGGMHVLFSLSQSAEAGLRNCANRKRIRYKGEPVGIDVRGRGGMLYTAPSSYVGLDGTCRCYEWDQEILPDRSNLRAPPDNESDEAPSEDGGGGRRGGEAQTAAFGPPRPVEDPQQPPPAAILKRVKACVADTGDTASRFDRLKTGVNGPMYVFRVDGPRRCPNGNHHDGSNNFSVLVRGRALLYCCNSSECEGVRPLRKIGELTRSEAMIGGEIRAFRADDASAIDALHKDFVDYWAFEGDVGGSKIAAAMYTSCGRLWFDGKRWWHWEGRRFVSNESDFLVKHVLINQLRIVYARVRDEWSAKIKATTDEEKKEELFLQLKHLRTYNNTREMSSTLELIKGELSADDLAQQLDANPDILNVKNGVLLLRTGELDAHRPQYMCSKITETDFKGIDYPSPLMDAFLGDIFNHDSELEEIFVLLLGAGGNGKGVLKETLQAATGDYYGLMSKDAVVTAPCQRVASKNAPTDYIYELMGVRLAITDETAEGEQVDLGLVLGMTGGGETKARPLHGRNVQFNITHTPFVQTNYPPTISASAVQDNVIRRLRVMPFPNSYVGADKFDPTNATHRLRDDGLKDRMKEEESLRQVLSWIARGSVEWYASANGLGFPPEAVRNATREYLSEMDKLQLFLDQHCEFGEGHSTLENDFVGLYNSFSSEAVSKEQLKRRMERKRFKRLRNNDSPWQYYYPGIKCNYEF</sequence>
<dbReference type="SMART" id="SM00943">
    <property type="entry name" value="Prim-Pol"/>
    <property type="match status" value="1"/>
</dbReference>
<protein>
    <recommendedName>
        <fullName evidence="5">SF3 helicase domain-containing protein</fullName>
    </recommendedName>
</protein>
<gene>
    <name evidence="6" type="ORF">KFL_008160040</name>
</gene>
<evidence type="ECO:0000256" key="1">
    <source>
        <dbReference type="ARBA" id="ARBA00022741"/>
    </source>
</evidence>
<organism evidence="6 7">
    <name type="scientific">Klebsormidium nitens</name>
    <name type="common">Green alga</name>
    <name type="synonym">Ulothrix nitens</name>
    <dbReference type="NCBI Taxonomy" id="105231"/>
    <lineage>
        <taxon>Eukaryota</taxon>
        <taxon>Viridiplantae</taxon>
        <taxon>Streptophyta</taxon>
        <taxon>Klebsormidiophyceae</taxon>
        <taxon>Klebsormidiales</taxon>
        <taxon>Klebsormidiaceae</taxon>
        <taxon>Klebsormidium</taxon>
    </lineage>
</organism>
<evidence type="ECO:0000313" key="6">
    <source>
        <dbReference type="EMBL" id="GAQ91604.1"/>
    </source>
</evidence>
<dbReference type="InterPro" id="IPR014818">
    <property type="entry name" value="Phage/plasmid_primase_P4_C"/>
</dbReference>
<dbReference type="Proteomes" id="UP000054558">
    <property type="component" value="Unassembled WGS sequence"/>
</dbReference>
<dbReference type="Pfam" id="PF08706">
    <property type="entry name" value="D5_N"/>
    <property type="match status" value="1"/>
</dbReference>
<dbReference type="SMART" id="SM00885">
    <property type="entry name" value="D5_N"/>
    <property type="match status" value="1"/>
</dbReference>
<accession>A0A1Y1ILC8</accession>
<dbReference type="EMBL" id="DF237765">
    <property type="protein sequence ID" value="GAQ91604.1"/>
    <property type="molecule type" value="Genomic_DNA"/>
</dbReference>
<feature type="region of interest" description="Disordered" evidence="4">
    <location>
        <begin position="304"/>
        <end position="325"/>
    </location>
</feature>
<dbReference type="InterPro" id="IPR014015">
    <property type="entry name" value="Helicase_SF3_DNA-vir"/>
</dbReference>